<evidence type="ECO:0000259" key="6">
    <source>
        <dbReference type="Pfam" id="PF25756"/>
    </source>
</evidence>
<dbReference type="OrthoDB" id="2359855at2759"/>
<dbReference type="Proteomes" id="UP000193920">
    <property type="component" value="Unassembled WGS sequence"/>
</dbReference>
<keyword evidence="5" id="KW-0539">Nucleus</keyword>
<proteinExistence type="inferred from homology"/>
<sequence length="339" mass="39645">MHLYKDDSKYSQLQEKIIEELRLFSFRLFECLIPNTPLRDMKKLLNSFSEILKNTKNINVSTFIGGCIAGILYRVGLLINLESFGINAVISASPLAPDIVKTWSNAQYVLKILNQKPINDNIFKDNIDNIKEYIIPILMQNIYSSILYEQKHVDCTGLFCLADLYFINQDYDNSLRYFLNALSLLSSQFTNMEKLENIWYSRITSQIIQCCINKKEWLLACILYQFAFKIDYVAAYNLIHKSVTENQINQEIKTANIYIIDNKHESSKETFSSLNFFWDLSLIEYCIDCFQKRGMIDEINKMKTHISNTYSVDESTRKIIISKIQKTFLRYLTEKVISI</sequence>
<evidence type="ECO:0000256" key="2">
    <source>
        <dbReference type="ARBA" id="ARBA00004286"/>
    </source>
</evidence>
<keyword evidence="8" id="KW-1185">Reference proteome</keyword>
<evidence type="ECO:0000256" key="5">
    <source>
        <dbReference type="ARBA" id="ARBA00023242"/>
    </source>
</evidence>
<keyword evidence="4" id="KW-0158">Chromosome</keyword>
<comment type="subcellular location">
    <subcellularLocation>
        <location evidence="2">Chromosome</location>
    </subcellularLocation>
    <subcellularLocation>
        <location evidence="1">Nucleus</location>
    </subcellularLocation>
</comment>
<dbReference type="AlphaFoldDB" id="A0A1Y1ZMF0"/>
<dbReference type="EMBL" id="MCOG01000382">
    <property type="protein sequence ID" value="ORY11364.1"/>
    <property type="molecule type" value="Genomic_DNA"/>
</dbReference>
<dbReference type="InterPro" id="IPR038751">
    <property type="entry name" value="INTS8"/>
</dbReference>
<evidence type="ECO:0000313" key="8">
    <source>
        <dbReference type="Proteomes" id="UP000193920"/>
    </source>
</evidence>
<evidence type="ECO:0000256" key="3">
    <source>
        <dbReference type="ARBA" id="ARBA00007147"/>
    </source>
</evidence>
<reference evidence="7 8" key="1">
    <citation type="submission" date="2016-08" db="EMBL/GenBank/DDBJ databases">
        <title>A Parts List for Fungal Cellulosomes Revealed by Comparative Genomics.</title>
        <authorList>
            <consortium name="DOE Joint Genome Institute"/>
            <person name="Haitjema C.H."/>
            <person name="Gilmore S.P."/>
            <person name="Henske J.K."/>
            <person name="Solomon K.V."/>
            <person name="De Groot R."/>
            <person name="Kuo A."/>
            <person name="Mondo S.J."/>
            <person name="Salamov A.A."/>
            <person name="Labutti K."/>
            <person name="Zhao Z."/>
            <person name="Chiniquy J."/>
            <person name="Barry K."/>
            <person name="Brewer H.M."/>
            <person name="Purvine S.O."/>
            <person name="Wright A.T."/>
            <person name="Boxma B."/>
            <person name="Van Alen T."/>
            <person name="Hackstein J.H."/>
            <person name="Baker S.E."/>
            <person name="Grigoriev I.V."/>
            <person name="O'Malley M.A."/>
        </authorList>
    </citation>
    <scope>NUCLEOTIDE SEQUENCE [LARGE SCALE GENOMIC DNA]</scope>
    <source>
        <strain evidence="7 8">G1</strain>
    </source>
</reference>
<dbReference type="PANTHER" id="PTHR13350">
    <property type="entry name" value="INTEGRATOR COMPLEX SUBUNIT 8"/>
    <property type="match status" value="1"/>
</dbReference>
<evidence type="ECO:0000313" key="7">
    <source>
        <dbReference type="EMBL" id="ORY11364.1"/>
    </source>
</evidence>
<feature type="domain" description="INTS8 TPR repeats" evidence="6">
    <location>
        <begin position="134"/>
        <end position="307"/>
    </location>
</feature>
<organism evidence="7 8">
    <name type="scientific">Neocallimastix californiae</name>
    <dbReference type="NCBI Taxonomy" id="1754190"/>
    <lineage>
        <taxon>Eukaryota</taxon>
        <taxon>Fungi</taxon>
        <taxon>Fungi incertae sedis</taxon>
        <taxon>Chytridiomycota</taxon>
        <taxon>Chytridiomycota incertae sedis</taxon>
        <taxon>Neocallimastigomycetes</taxon>
        <taxon>Neocallimastigales</taxon>
        <taxon>Neocallimastigaceae</taxon>
        <taxon>Neocallimastix</taxon>
    </lineage>
</organism>
<dbReference type="InterPro" id="IPR057980">
    <property type="entry name" value="TPR_INTS8"/>
</dbReference>
<dbReference type="GO" id="GO:0032039">
    <property type="term" value="C:integrator complex"/>
    <property type="evidence" value="ECO:0007669"/>
    <property type="project" value="TreeGrafter"/>
</dbReference>
<name>A0A1Y1ZMF0_9FUNG</name>
<gene>
    <name evidence="7" type="ORF">LY90DRAFT_518512</name>
</gene>
<comment type="caution">
    <text evidence="7">The sequence shown here is derived from an EMBL/GenBank/DDBJ whole genome shotgun (WGS) entry which is preliminary data.</text>
</comment>
<comment type="similarity">
    <text evidence="3">Belongs to the Integrator subunit 8 family.</text>
</comment>
<dbReference type="PANTHER" id="PTHR13350:SF1">
    <property type="entry name" value="INTEGRATOR COMPLEX SUBUNIT 8"/>
    <property type="match status" value="1"/>
</dbReference>
<evidence type="ECO:0000256" key="4">
    <source>
        <dbReference type="ARBA" id="ARBA00022454"/>
    </source>
</evidence>
<dbReference type="GO" id="GO:0034472">
    <property type="term" value="P:snRNA 3'-end processing"/>
    <property type="evidence" value="ECO:0007669"/>
    <property type="project" value="InterPro"/>
</dbReference>
<accession>A0A1Y1ZMF0</accession>
<dbReference type="Pfam" id="PF25756">
    <property type="entry name" value="TPR_INTS8"/>
    <property type="match status" value="1"/>
</dbReference>
<dbReference type="GO" id="GO:0005694">
    <property type="term" value="C:chromosome"/>
    <property type="evidence" value="ECO:0007669"/>
    <property type="project" value="UniProtKB-SubCell"/>
</dbReference>
<protein>
    <recommendedName>
        <fullName evidence="6">INTS8 TPR repeats domain-containing protein</fullName>
    </recommendedName>
</protein>
<evidence type="ECO:0000256" key="1">
    <source>
        <dbReference type="ARBA" id="ARBA00004123"/>
    </source>
</evidence>